<evidence type="ECO:0000313" key="3">
    <source>
        <dbReference type="Proteomes" id="UP000249390"/>
    </source>
</evidence>
<comment type="similarity">
    <text evidence="1">Belongs to the short-chain dehydrogenases/reductases (SDR) family.</text>
</comment>
<dbReference type="Pfam" id="PF00106">
    <property type="entry name" value="adh_short"/>
    <property type="match status" value="1"/>
</dbReference>
<comment type="caution">
    <text evidence="2">The sequence shown here is derived from an EMBL/GenBank/DDBJ whole genome shotgun (WGS) entry which is preliminary data.</text>
</comment>
<dbReference type="SUPFAM" id="SSF51735">
    <property type="entry name" value="NAD(P)-binding Rossmann-fold domains"/>
    <property type="match status" value="1"/>
</dbReference>
<dbReference type="InterPro" id="IPR036291">
    <property type="entry name" value="NAD(P)-bd_dom_sf"/>
</dbReference>
<dbReference type="InterPro" id="IPR002347">
    <property type="entry name" value="SDR_fam"/>
</dbReference>
<evidence type="ECO:0000313" key="2">
    <source>
        <dbReference type="EMBL" id="RAL51907.1"/>
    </source>
</evidence>
<dbReference type="Gene3D" id="3.40.50.720">
    <property type="entry name" value="NAD(P)-binding Rossmann-like Domain"/>
    <property type="match status" value="1"/>
</dbReference>
<dbReference type="PROSITE" id="PS00061">
    <property type="entry name" value="ADH_SHORT"/>
    <property type="match status" value="1"/>
</dbReference>
<organism evidence="2 3">
    <name type="scientific">Cuscuta australis</name>
    <dbReference type="NCBI Taxonomy" id="267555"/>
    <lineage>
        <taxon>Eukaryota</taxon>
        <taxon>Viridiplantae</taxon>
        <taxon>Streptophyta</taxon>
        <taxon>Embryophyta</taxon>
        <taxon>Tracheophyta</taxon>
        <taxon>Spermatophyta</taxon>
        <taxon>Magnoliopsida</taxon>
        <taxon>eudicotyledons</taxon>
        <taxon>Gunneridae</taxon>
        <taxon>Pentapetalae</taxon>
        <taxon>asterids</taxon>
        <taxon>lamiids</taxon>
        <taxon>Solanales</taxon>
        <taxon>Convolvulaceae</taxon>
        <taxon>Cuscuteae</taxon>
        <taxon>Cuscuta</taxon>
        <taxon>Cuscuta subgen. Grammica</taxon>
        <taxon>Cuscuta sect. Cleistogrammica</taxon>
    </lineage>
</organism>
<dbReference type="AlphaFoldDB" id="A0A328E1Z5"/>
<proteinExistence type="inferred from homology"/>
<gene>
    <name evidence="2" type="ORF">DM860_010625</name>
</gene>
<sequence length="284" mass="30742">MESRVRVTRHLEPWQSLAGKVVLVTGASSGIGRDISLDLAKSGCRVIAAARRVERLKSLCDEINGMESMRSVEQPGSVAIGLDVSADGAAIEAAVRKAWDSFGRIDALVNNAGVRGKVHTPLELTEEEWDENMKTNLRGTWLVSKYVCLLMRNANVGGSVINVSSISGLNRVQLPGALAYVCSKTAVNALTRVMALELGKHKIRVNSISPGLFKSEITEGLIQKEWLNNVAQRTVPLRTYGTIDPAITSLVRYLIHDSSQYVSGNVYIVDAGDTLPALPIFSTL</sequence>
<protein>
    <recommendedName>
        <fullName evidence="4">3-oxoacyl-[acyl-carrier-protein] reductase</fullName>
    </recommendedName>
</protein>
<accession>A0A328E1Z5</accession>
<dbReference type="PRINTS" id="PR00081">
    <property type="entry name" value="GDHRDH"/>
</dbReference>
<dbReference type="InterPro" id="IPR020904">
    <property type="entry name" value="Sc_DH/Rdtase_CS"/>
</dbReference>
<dbReference type="PANTHER" id="PTHR44375">
    <property type="entry name" value="BETA-KETOACYL-ACP REDUCTASE-LIKE PROTEIN-RELATED"/>
    <property type="match status" value="1"/>
</dbReference>
<dbReference type="PANTHER" id="PTHR44375:SF2">
    <property type="entry name" value="BETA-KETOACYL-ACP REDUCTASE-LIKE PROTEIN-RELATED"/>
    <property type="match status" value="1"/>
</dbReference>
<dbReference type="GO" id="GO:0016616">
    <property type="term" value="F:oxidoreductase activity, acting on the CH-OH group of donors, NAD or NADP as acceptor"/>
    <property type="evidence" value="ECO:0007669"/>
    <property type="project" value="UniProtKB-ARBA"/>
</dbReference>
<keyword evidence="3" id="KW-1185">Reference proteome</keyword>
<evidence type="ECO:0000256" key="1">
    <source>
        <dbReference type="RuleBase" id="RU000363"/>
    </source>
</evidence>
<evidence type="ECO:0008006" key="4">
    <source>
        <dbReference type="Google" id="ProtNLM"/>
    </source>
</evidence>
<dbReference type="PRINTS" id="PR00080">
    <property type="entry name" value="SDRFAMILY"/>
</dbReference>
<reference evidence="2 3" key="1">
    <citation type="submission" date="2018-06" db="EMBL/GenBank/DDBJ databases">
        <title>The Genome of Cuscuta australis (Dodder) Provides Insight into the Evolution of Plant Parasitism.</title>
        <authorList>
            <person name="Liu H."/>
        </authorList>
    </citation>
    <scope>NUCLEOTIDE SEQUENCE [LARGE SCALE GENOMIC DNA]</scope>
    <source>
        <strain evidence="3">cv. Yunnan</strain>
        <tissue evidence="2">Vines</tissue>
    </source>
</reference>
<dbReference type="FunFam" id="3.40.50.720:FF:000084">
    <property type="entry name" value="Short-chain dehydrogenase reductase"/>
    <property type="match status" value="1"/>
</dbReference>
<name>A0A328E1Z5_9ASTE</name>
<dbReference type="Proteomes" id="UP000249390">
    <property type="component" value="Unassembled WGS sequence"/>
</dbReference>
<dbReference type="CDD" id="cd05233">
    <property type="entry name" value="SDR_c"/>
    <property type="match status" value="1"/>
</dbReference>
<dbReference type="EMBL" id="NQVE01000046">
    <property type="protein sequence ID" value="RAL51907.1"/>
    <property type="molecule type" value="Genomic_DNA"/>
</dbReference>